<feature type="non-terminal residue" evidence="1">
    <location>
        <position position="1"/>
    </location>
</feature>
<dbReference type="InterPro" id="IPR037914">
    <property type="entry name" value="SpoVT-AbrB_sf"/>
</dbReference>
<reference evidence="1" key="1">
    <citation type="journal article" date="2014" name="Front. Microbiol.">
        <title>High frequency of phylogenetically diverse reductive dehalogenase-homologous genes in deep subseafloor sedimentary metagenomes.</title>
        <authorList>
            <person name="Kawai M."/>
            <person name="Futagami T."/>
            <person name="Toyoda A."/>
            <person name="Takaki Y."/>
            <person name="Nishi S."/>
            <person name="Hori S."/>
            <person name="Arai W."/>
            <person name="Tsubouchi T."/>
            <person name="Morono Y."/>
            <person name="Uchiyama I."/>
            <person name="Ito T."/>
            <person name="Fujiyama A."/>
            <person name="Inagaki F."/>
            <person name="Takami H."/>
        </authorList>
    </citation>
    <scope>NUCLEOTIDE SEQUENCE</scope>
    <source>
        <strain evidence="1">Expedition CK06-06</strain>
    </source>
</reference>
<dbReference type="EMBL" id="BARU01038339">
    <property type="protein sequence ID" value="GAH83584.1"/>
    <property type="molecule type" value="Genomic_DNA"/>
</dbReference>
<name>X1JZX9_9ZZZZ</name>
<evidence type="ECO:0000313" key="1">
    <source>
        <dbReference type="EMBL" id="GAH83584.1"/>
    </source>
</evidence>
<organism evidence="1">
    <name type="scientific">marine sediment metagenome</name>
    <dbReference type="NCBI Taxonomy" id="412755"/>
    <lineage>
        <taxon>unclassified sequences</taxon>
        <taxon>metagenomes</taxon>
        <taxon>ecological metagenomes</taxon>
    </lineage>
</organism>
<accession>X1JZX9</accession>
<comment type="caution">
    <text evidence="1">The sequence shown here is derived from an EMBL/GenBank/DDBJ whole genome shotgun (WGS) entry which is preliminary data.</text>
</comment>
<proteinExistence type="predicted"/>
<protein>
    <recommendedName>
        <fullName evidence="2">Division/cell wall cluster transcriptional repressor MraZ</fullName>
    </recommendedName>
</protein>
<evidence type="ECO:0008006" key="2">
    <source>
        <dbReference type="Google" id="ProtNLM"/>
    </source>
</evidence>
<sequence length="40" mass="4544">TIVIVGINNCVELWNEELWKAEKASAEEQAAQIMEDLRAQ</sequence>
<dbReference type="InterPro" id="IPR038619">
    <property type="entry name" value="MraZ_sf"/>
</dbReference>
<dbReference type="SUPFAM" id="SSF89447">
    <property type="entry name" value="AbrB/MazE/MraZ-like"/>
    <property type="match status" value="1"/>
</dbReference>
<dbReference type="AlphaFoldDB" id="X1JZX9"/>
<dbReference type="Gene3D" id="3.40.1550.20">
    <property type="entry name" value="Transcriptional regulator MraZ domain"/>
    <property type="match status" value="1"/>
</dbReference>
<gene>
    <name evidence="1" type="ORF">S03H2_59611</name>
</gene>